<dbReference type="Pfam" id="PF01553">
    <property type="entry name" value="Acyltransferase"/>
    <property type="match status" value="1"/>
</dbReference>
<gene>
    <name evidence="5" type="ORF">EH165_05085</name>
</gene>
<sequence>MNTPSAIPPPAPAKGARAKLVKLAWKLSRWHFVGEVPSAKNGILLGAPHTSNWDYVVMLAITWRLGLTPKFLGKQELFSGPMGFLARATGGIPVDRKDPSKVVSEIVSRVEAGDQFYLVVAAEGTRARGDYWKSGFYRIALETGMPITLGFVDRTTKSGGLGPSFMPTGNVGADMDLIRAYYADKFGIHPKNRTEPRLRDESGRAGDTPPG</sequence>
<proteinExistence type="predicted"/>
<evidence type="ECO:0000313" key="6">
    <source>
        <dbReference type="Proteomes" id="UP000268084"/>
    </source>
</evidence>
<dbReference type="RefSeq" id="WP_124798306.1">
    <property type="nucleotide sequence ID" value="NZ_CP034170.1"/>
</dbReference>
<dbReference type="Proteomes" id="UP000268084">
    <property type="component" value="Chromosome"/>
</dbReference>
<dbReference type="SUPFAM" id="SSF69593">
    <property type="entry name" value="Glycerol-3-phosphate (1)-acyltransferase"/>
    <property type="match status" value="1"/>
</dbReference>
<reference evidence="5 6" key="2">
    <citation type="submission" date="2018-12" db="EMBL/GenBank/DDBJ databases">
        <title>Nakamurella antarcticus sp. nov., isolated from Antarctica South Shetland Islands soil.</title>
        <authorList>
            <person name="Peng F."/>
        </authorList>
    </citation>
    <scope>NUCLEOTIDE SEQUENCE [LARGE SCALE GENOMIC DNA]</scope>
    <source>
        <strain evidence="5 6">S14-144</strain>
    </source>
</reference>
<feature type="compositionally biased region" description="Basic and acidic residues" evidence="3">
    <location>
        <begin position="192"/>
        <end position="204"/>
    </location>
</feature>
<name>A0A3G8ZVA4_9ACTN</name>
<keyword evidence="1 5" id="KW-0808">Transferase</keyword>
<organism evidence="5 6">
    <name type="scientific">Nakamurella antarctica</name>
    <dbReference type="NCBI Taxonomy" id="1902245"/>
    <lineage>
        <taxon>Bacteria</taxon>
        <taxon>Bacillati</taxon>
        <taxon>Actinomycetota</taxon>
        <taxon>Actinomycetes</taxon>
        <taxon>Nakamurellales</taxon>
        <taxon>Nakamurellaceae</taxon>
        <taxon>Nakamurella</taxon>
    </lineage>
</organism>
<dbReference type="GO" id="GO:0006654">
    <property type="term" value="P:phosphatidic acid biosynthetic process"/>
    <property type="evidence" value="ECO:0007669"/>
    <property type="project" value="TreeGrafter"/>
</dbReference>
<keyword evidence="2 5" id="KW-0012">Acyltransferase</keyword>
<reference evidence="5 6" key="1">
    <citation type="submission" date="2018-11" db="EMBL/GenBank/DDBJ databases">
        <authorList>
            <person name="Da X."/>
        </authorList>
    </citation>
    <scope>NUCLEOTIDE SEQUENCE [LARGE SCALE GENOMIC DNA]</scope>
    <source>
        <strain evidence="5 6">S14-144</strain>
    </source>
</reference>
<feature type="region of interest" description="Disordered" evidence="3">
    <location>
        <begin position="191"/>
        <end position="211"/>
    </location>
</feature>
<protein>
    <submittedName>
        <fullName evidence="5">Acyl-phosphate glycerol 3-phosphate acyltransferase</fullName>
    </submittedName>
</protein>
<evidence type="ECO:0000256" key="2">
    <source>
        <dbReference type="ARBA" id="ARBA00023315"/>
    </source>
</evidence>
<dbReference type="InterPro" id="IPR002123">
    <property type="entry name" value="Plipid/glycerol_acylTrfase"/>
</dbReference>
<evidence type="ECO:0000259" key="4">
    <source>
        <dbReference type="SMART" id="SM00563"/>
    </source>
</evidence>
<dbReference type="PANTHER" id="PTHR10434:SF9">
    <property type="entry name" value="PHOSPHOLIPID_GLYCEROL ACYLTRANSFERASE DOMAIN-CONTAINING PROTEIN"/>
    <property type="match status" value="1"/>
</dbReference>
<evidence type="ECO:0000256" key="1">
    <source>
        <dbReference type="ARBA" id="ARBA00022679"/>
    </source>
</evidence>
<dbReference type="PANTHER" id="PTHR10434">
    <property type="entry name" value="1-ACYL-SN-GLYCEROL-3-PHOSPHATE ACYLTRANSFERASE"/>
    <property type="match status" value="1"/>
</dbReference>
<dbReference type="OrthoDB" id="9796839at2"/>
<dbReference type="SMART" id="SM00563">
    <property type="entry name" value="PlsC"/>
    <property type="match status" value="1"/>
</dbReference>
<dbReference type="GO" id="GO:0003841">
    <property type="term" value="F:1-acylglycerol-3-phosphate O-acyltransferase activity"/>
    <property type="evidence" value="ECO:0007669"/>
    <property type="project" value="TreeGrafter"/>
</dbReference>
<keyword evidence="6" id="KW-1185">Reference proteome</keyword>
<evidence type="ECO:0000256" key="3">
    <source>
        <dbReference type="SAM" id="MobiDB-lite"/>
    </source>
</evidence>
<dbReference type="AlphaFoldDB" id="A0A3G8ZVA4"/>
<dbReference type="KEGG" id="nak:EH165_05085"/>
<feature type="domain" description="Phospholipid/glycerol acyltransferase" evidence="4">
    <location>
        <begin position="43"/>
        <end position="152"/>
    </location>
</feature>
<evidence type="ECO:0000313" key="5">
    <source>
        <dbReference type="EMBL" id="AZI57621.1"/>
    </source>
</evidence>
<dbReference type="EMBL" id="CP034170">
    <property type="protein sequence ID" value="AZI57621.1"/>
    <property type="molecule type" value="Genomic_DNA"/>
</dbReference>
<accession>A0A3G8ZVA4</accession>